<dbReference type="Proteomes" id="UP001153365">
    <property type="component" value="Unassembled WGS sequence"/>
</dbReference>
<dbReference type="PROSITE" id="PS51792">
    <property type="entry name" value="YIPPEE"/>
    <property type="match status" value="1"/>
</dbReference>
<evidence type="ECO:0000256" key="4">
    <source>
        <dbReference type="RuleBase" id="RU110713"/>
    </source>
</evidence>
<evidence type="ECO:0000313" key="6">
    <source>
        <dbReference type="EMBL" id="CAH7686958.1"/>
    </source>
</evidence>
<dbReference type="Pfam" id="PF03226">
    <property type="entry name" value="Yippee-Mis18"/>
    <property type="match status" value="1"/>
</dbReference>
<keyword evidence="7" id="KW-1185">Reference proteome</keyword>
<protein>
    <recommendedName>
        <fullName evidence="4">Protein yippee-like</fullName>
    </recommendedName>
</protein>
<organism evidence="6 7">
    <name type="scientific">Phakopsora pachyrhizi</name>
    <name type="common">Asian soybean rust disease fungus</name>
    <dbReference type="NCBI Taxonomy" id="170000"/>
    <lineage>
        <taxon>Eukaryota</taxon>
        <taxon>Fungi</taxon>
        <taxon>Dikarya</taxon>
        <taxon>Basidiomycota</taxon>
        <taxon>Pucciniomycotina</taxon>
        <taxon>Pucciniomycetes</taxon>
        <taxon>Pucciniales</taxon>
        <taxon>Phakopsoraceae</taxon>
        <taxon>Phakopsora</taxon>
    </lineage>
</organism>
<sequence>MGLQHREYLSCSRVFGCSNCRTHLTTIDNMLSRQFNGQHGRAYLFSTAVNIKFGQPEDRPMTTGLHTVRDIYCSKCDTVLGWKYERAYEPSQKYKEGKVILEKALLVDVN</sequence>
<dbReference type="PANTHER" id="PTHR13848">
    <property type="entry name" value="PROTEIN YIPPEE-LIKE CG15309-RELATED"/>
    <property type="match status" value="1"/>
</dbReference>
<evidence type="ECO:0000259" key="5">
    <source>
        <dbReference type="PROSITE" id="PS51792"/>
    </source>
</evidence>
<name>A0AAV0BJ31_PHAPC</name>
<dbReference type="InterPro" id="IPR034751">
    <property type="entry name" value="Yippee"/>
</dbReference>
<evidence type="ECO:0000256" key="3">
    <source>
        <dbReference type="ARBA" id="ARBA00022833"/>
    </source>
</evidence>
<dbReference type="InterPro" id="IPR039058">
    <property type="entry name" value="Yippee_fam"/>
</dbReference>
<dbReference type="AlphaFoldDB" id="A0AAV0BJ31"/>
<gene>
    <name evidence="6" type="ORF">PPACK8108_LOCUS21673</name>
</gene>
<evidence type="ECO:0000313" key="7">
    <source>
        <dbReference type="Proteomes" id="UP001153365"/>
    </source>
</evidence>
<evidence type="ECO:0000256" key="2">
    <source>
        <dbReference type="ARBA" id="ARBA00022723"/>
    </source>
</evidence>
<dbReference type="EMBL" id="CALTRL010005826">
    <property type="protein sequence ID" value="CAH7686958.1"/>
    <property type="molecule type" value="Genomic_DNA"/>
</dbReference>
<comment type="similarity">
    <text evidence="1 4">Belongs to the yippee family.</text>
</comment>
<accession>A0AAV0BJ31</accession>
<proteinExistence type="inferred from homology"/>
<dbReference type="InterPro" id="IPR004910">
    <property type="entry name" value="Yippee/Mis18/Cereblon"/>
</dbReference>
<evidence type="ECO:0000256" key="1">
    <source>
        <dbReference type="ARBA" id="ARBA00005613"/>
    </source>
</evidence>
<comment type="caution">
    <text evidence="6">The sequence shown here is derived from an EMBL/GenBank/DDBJ whole genome shotgun (WGS) entry which is preliminary data.</text>
</comment>
<dbReference type="GO" id="GO:0046872">
    <property type="term" value="F:metal ion binding"/>
    <property type="evidence" value="ECO:0007669"/>
    <property type="project" value="UniProtKB-KW"/>
</dbReference>
<feature type="domain" description="Yippee" evidence="5">
    <location>
        <begin position="13"/>
        <end position="110"/>
    </location>
</feature>
<keyword evidence="3" id="KW-0862">Zinc</keyword>
<reference evidence="6" key="1">
    <citation type="submission" date="2022-06" db="EMBL/GenBank/DDBJ databases">
        <authorList>
            <consortium name="SYNGENTA / RWTH Aachen University"/>
        </authorList>
    </citation>
    <scope>NUCLEOTIDE SEQUENCE</scope>
</reference>
<keyword evidence="2" id="KW-0479">Metal-binding</keyword>